<evidence type="ECO:0000313" key="1">
    <source>
        <dbReference type="EMBL" id="MBM6663137.1"/>
    </source>
</evidence>
<evidence type="ECO:0000313" key="2">
    <source>
        <dbReference type="Proteomes" id="UP000764045"/>
    </source>
</evidence>
<accession>A0A938WQD6</accession>
<gene>
    <name evidence="1" type="ORF">H6B30_15560</name>
</gene>
<name>A0A938WQD6_9BACT</name>
<sequence length="50" mass="5956">VYVRFGGRLSETYHRKVAWRRQPSLQIIDTKLSADMDMFAQRLNERKTSV</sequence>
<dbReference type="AlphaFoldDB" id="A0A938WQD6"/>
<dbReference type="Proteomes" id="UP000764045">
    <property type="component" value="Unassembled WGS sequence"/>
</dbReference>
<organism evidence="1 2">
    <name type="scientific">Marseilla massiliensis</name>
    <dbReference type="NCBI Taxonomy" id="1841864"/>
    <lineage>
        <taxon>Bacteria</taxon>
        <taxon>Pseudomonadati</taxon>
        <taxon>Bacteroidota</taxon>
        <taxon>Bacteroidia</taxon>
        <taxon>Bacteroidales</taxon>
        <taxon>Prevotellaceae</taxon>
        <taxon>Marseilla</taxon>
    </lineage>
</organism>
<dbReference type="EMBL" id="JACJJL010000054">
    <property type="protein sequence ID" value="MBM6663137.1"/>
    <property type="molecule type" value="Genomic_DNA"/>
</dbReference>
<proteinExistence type="predicted"/>
<comment type="caution">
    <text evidence="1">The sequence shown here is derived from an EMBL/GenBank/DDBJ whole genome shotgun (WGS) entry which is preliminary data.</text>
</comment>
<feature type="non-terminal residue" evidence="1">
    <location>
        <position position="1"/>
    </location>
</feature>
<keyword evidence="2" id="KW-1185">Reference proteome</keyword>
<reference evidence="1 2" key="1">
    <citation type="journal article" date="2021" name="Sci. Rep.">
        <title>The distribution of antibiotic resistance genes in chicken gut microbiota commensals.</title>
        <authorList>
            <person name="Juricova H."/>
            <person name="Matiasovicova J."/>
            <person name="Kubasova T."/>
            <person name="Cejkova D."/>
            <person name="Rychlik I."/>
        </authorList>
    </citation>
    <scope>NUCLEOTIDE SEQUENCE [LARGE SCALE GENOMIC DNA]</scope>
    <source>
        <strain evidence="1 2">An819</strain>
    </source>
</reference>
<protein>
    <submittedName>
        <fullName evidence="1">Uncharacterized protein</fullName>
    </submittedName>
</protein>